<reference evidence="3 4" key="1">
    <citation type="journal article" date="2018" name="Sci. Data">
        <title>The draft genome sequence of cork oak.</title>
        <authorList>
            <person name="Ramos A.M."/>
            <person name="Usie A."/>
            <person name="Barbosa P."/>
            <person name="Barros P.M."/>
            <person name="Capote T."/>
            <person name="Chaves I."/>
            <person name="Simoes F."/>
            <person name="Abreu I."/>
            <person name="Carrasquinho I."/>
            <person name="Faro C."/>
            <person name="Guimaraes J.B."/>
            <person name="Mendonca D."/>
            <person name="Nobrega F."/>
            <person name="Rodrigues L."/>
            <person name="Saibo N.J.M."/>
            <person name="Varela M.C."/>
            <person name="Egas C."/>
            <person name="Matos J."/>
            <person name="Miguel C.M."/>
            <person name="Oliveira M.M."/>
            <person name="Ricardo C.P."/>
            <person name="Goncalves S."/>
        </authorList>
    </citation>
    <scope>NUCLEOTIDE SEQUENCE [LARGE SCALE GENOMIC DNA]</scope>
    <source>
        <strain evidence="4">cv. HL8</strain>
    </source>
</reference>
<gene>
    <name evidence="3" type="ORF">CFP56_012748</name>
</gene>
<feature type="domain" description="Spt5 KOW" evidence="2">
    <location>
        <begin position="58"/>
        <end position="92"/>
    </location>
</feature>
<dbReference type="InterPro" id="IPR057935">
    <property type="entry name" value="KOW_Spt5_6_plant"/>
</dbReference>
<evidence type="ECO:0000259" key="1">
    <source>
        <dbReference type="Pfam" id="PF23038"/>
    </source>
</evidence>
<dbReference type="Pfam" id="PF23287">
    <property type="entry name" value="KOW7_SPT5"/>
    <property type="match status" value="1"/>
</dbReference>
<dbReference type="GO" id="GO:0003746">
    <property type="term" value="F:translation elongation factor activity"/>
    <property type="evidence" value="ECO:0007669"/>
    <property type="project" value="UniProtKB-KW"/>
</dbReference>
<name>A0AAW0KYA2_QUESU</name>
<accession>A0AAW0KYA2</accession>
<evidence type="ECO:0000259" key="2">
    <source>
        <dbReference type="Pfam" id="PF23287"/>
    </source>
</evidence>
<protein>
    <submittedName>
        <fullName evidence="3">Transcription elongation factor spt5 like protein 1</fullName>
    </submittedName>
</protein>
<dbReference type="EMBL" id="PKMF04000207">
    <property type="protein sequence ID" value="KAK7843268.1"/>
    <property type="molecule type" value="Genomic_DNA"/>
</dbReference>
<dbReference type="AlphaFoldDB" id="A0AAW0KYA2"/>
<comment type="caution">
    <text evidence="3">The sequence shown here is derived from an EMBL/GenBank/DDBJ whole genome shotgun (WGS) entry which is preliminary data.</text>
</comment>
<keyword evidence="3" id="KW-0251">Elongation factor</keyword>
<evidence type="ECO:0000313" key="3">
    <source>
        <dbReference type="EMBL" id="KAK7843268.1"/>
    </source>
</evidence>
<dbReference type="Proteomes" id="UP000237347">
    <property type="component" value="Unassembled WGS sequence"/>
</dbReference>
<evidence type="ECO:0000313" key="4">
    <source>
        <dbReference type="Proteomes" id="UP000237347"/>
    </source>
</evidence>
<sequence length="94" mass="10276">MNEGPYFMPDIVVNERGLGKEESVVGIVREVLMDGSYRIVLGDNGETMTVLPDEMDLVAPWKNDKVKIMAGVQCGTTGKLIGVDGSDRIVKLTY</sequence>
<dbReference type="InterPro" id="IPR057934">
    <property type="entry name" value="KOW_Spt5_7"/>
</dbReference>
<keyword evidence="4" id="KW-1185">Reference proteome</keyword>
<proteinExistence type="predicted"/>
<keyword evidence="3" id="KW-0648">Protein biosynthesis</keyword>
<dbReference type="Pfam" id="PF23038">
    <property type="entry name" value="KOW6_SPT51-2"/>
    <property type="match status" value="1"/>
</dbReference>
<feature type="domain" description="Spt5 KOW" evidence="1">
    <location>
        <begin position="7"/>
        <end position="56"/>
    </location>
</feature>
<organism evidence="3 4">
    <name type="scientific">Quercus suber</name>
    <name type="common">Cork oak</name>
    <dbReference type="NCBI Taxonomy" id="58331"/>
    <lineage>
        <taxon>Eukaryota</taxon>
        <taxon>Viridiplantae</taxon>
        <taxon>Streptophyta</taxon>
        <taxon>Embryophyta</taxon>
        <taxon>Tracheophyta</taxon>
        <taxon>Spermatophyta</taxon>
        <taxon>Magnoliopsida</taxon>
        <taxon>eudicotyledons</taxon>
        <taxon>Gunneridae</taxon>
        <taxon>Pentapetalae</taxon>
        <taxon>rosids</taxon>
        <taxon>fabids</taxon>
        <taxon>Fagales</taxon>
        <taxon>Fagaceae</taxon>
        <taxon>Quercus</taxon>
    </lineage>
</organism>